<dbReference type="RefSeq" id="WP_258568993.1">
    <property type="nucleotide sequence ID" value="NZ_JAKUDN010000001.1"/>
</dbReference>
<name>A0ABT1L4P0_9GAMM</name>
<comment type="caution">
    <text evidence="2">The sequence shown here is derived from an EMBL/GenBank/DDBJ whole genome shotgun (WGS) entry which is preliminary data.</text>
</comment>
<sequence length="394" mass="43129">MNATTNNADIAKLKELSLFTTNHITKLLQLNSSLTPNSFSHSSRVDLPSAAACEQTAMLAEMNLMNLPALLNLANTTSWQEPSRFGGGILAHSGEAPINCNDSINDDAQNGRTKKVFESAFALARIHGVYAQALNVAPVRNSKHARPNHYVTLVIEAKEIDGEQHVQCHYFNSIAGYSWVPETAERLINDLEPHATFHNHQKQSQVLQKNTYDCGSFCALFIYLSQLKTVAFNASVKPHSLFSQLVGATKAAQIADDIKSNTLSPLDAMVSLIENNAEIVQHLRLLEFKEYLEDVSTDTLKKEMLQLLDKIHTKLQDLDLTSAENLNRAILLASLISLGTGVVAHIILATAIGSGGALYSTYEILNEVNQEQTQKLIADVQNALVNTPAFTLAP</sequence>
<reference evidence="2 3" key="1">
    <citation type="journal article" date="2022" name="Nat. Microbiol.">
        <title>The microbiome of a bacterivorous marine choanoflagellate contains a resource-demanding obligate bacterial associate.</title>
        <authorList>
            <person name="Needham D.M."/>
            <person name="Poirier C."/>
            <person name="Bachy C."/>
            <person name="George E.E."/>
            <person name="Wilken S."/>
            <person name="Yung C.C.M."/>
            <person name="Limardo A.J."/>
            <person name="Morando M."/>
            <person name="Sudek L."/>
            <person name="Malmstrom R.R."/>
            <person name="Keeling P.J."/>
            <person name="Santoro A.E."/>
            <person name="Worden A.Z."/>
        </authorList>
    </citation>
    <scope>NUCLEOTIDE SEQUENCE [LARGE SCALE GENOMIC DNA]</scope>
    <source>
        <strain evidence="2 3">Comchoano-2</strain>
    </source>
</reference>
<protein>
    <recommendedName>
        <fullName evidence="4">Ubiquitin-like protease family profile domain-containing protein</fullName>
    </recommendedName>
</protein>
<evidence type="ECO:0000256" key="1">
    <source>
        <dbReference type="SAM" id="Phobius"/>
    </source>
</evidence>
<keyword evidence="1" id="KW-1133">Transmembrane helix</keyword>
<evidence type="ECO:0000313" key="2">
    <source>
        <dbReference type="EMBL" id="MCP8351886.1"/>
    </source>
</evidence>
<accession>A0ABT1L4P0</accession>
<keyword evidence="3" id="KW-1185">Reference proteome</keyword>
<proteinExistence type="predicted"/>
<organism evidence="2 3">
    <name type="scientific">Candidatus Synchoanobacter obligatus</name>
    <dbReference type="NCBI Taxonomy" id="2919597"/>
    <lineage>
        <taxon>Bacteria</taxon>
        <taxon>Pseudomonadati</taxon>
        <taxon>Pseudomonadota</taxon>
        <taxon>Gammaproteobacteria</taxon>
        <taxon>Candidatus Comchoanobacterales</taxon>
        <taxon>Candidatus Comchoanobacteraceae</taxon>
        <taxon>Candidatus Synchoanobacter</taxon>
    </lineage>
</organism>
<gene>
    <name evidence="2" type="ORF">MKS91_01070</name>
</gene>
<dbReference type="Proteomes" id="UP001320768">
    <property type="component" value="Unassembled WGS sequence"/>
</dbReference>
<feature type="transmembrane region" description="Helical" evidence="1">
    <location>
        <begin position="329"/>
        <end position="352"/>
    </location>
</feature>
<keyword evidence="1" id="KW-0812">Transmembrane</keyword>
<evidence type="ECO:0000313" key="3">
    <source>
        <dbReference type="Proteomes" id="UP001320768"/>
    </source>
</evidence>
<evidence type="ECO:0008006" key="4">
    <source>
        <dbReference type="Google" id="ProtNLM"/>
    </source>
</evidence>
<dbReference type="EMBL" id="JAKUDN010000001">
    <property type="protein sequence ID" value="MCP8351886.1"/>
    <property type="molecule type" value="Genomic_DNA"/>
</dbReference>
<keyword evidence="1" id="KW-0472">Membrane</keyword>